<gene>
    <name evidence="2" type="ORF">A3J66_00210</name>
</gene>
<proteinExistence type="predicted"/>
<feature type="compositionally biased region" description="Basic and acidic residues" evidence="1">
    <location>
        <begin position="261"/>
        <end position="277"/>
    </location>
</feature>
<feature type="compositionally biased region" description="Basic and acidic residues" evidence="1">
    <location>
        <begin position="393"/>
        <end position="422"/>
    </location>
</feature>
<feature type="compositionally biased region" description="Basic and acidic residues" evidence="1">
    <location>
        <begin position="218"/>
        <end position="254"/>
    </location>
</feature>
<accession>A0A1F6MA39</accession>
<feature type="compositionally biased region" description="Basic and acidic residues" evidence="1">
    <location>
        <begin position="352"/>
        <end position="370"/>
    </location>
</feature>
<name>A0A1F6MA39_9BACT</name>
<dbReference type="Proteomes" id="UP000176282">
    <property type="component" value="Unassembled WGS sequence"/>
</dbReference>
<feature type="compositionally biased region" description="Basic and acidic residues" evidence="1">
    <location>
        <begin position="310"/>
        <end position="338"/>
    </location>
</feature>
<reference evidence="2 3" key="1">
    <citation type="journal article" date="2016" name="Nat. Commun.">
        <title>Thousands of microbial genomes shed light on interconnected biogeochemical processes in an aquifer system.</title>
        <authorList>
            <person name="Anantharaman K."/>
            <person name="Brown C.T."/>
            <person name="Hug L.A."/>
            <person name="Sharon I."/>
            <person name="Castelle C.J."/>
            <person name="Probst A.J."/>
            <person name="Thomas B.C."/>
            <person name="Singh A."/>
            <person name="Wilkins M.J."/>
            <person name="Karaoz U."/>
            <person name="Brodie E.L."/>
            <person name="Williams K.H."/>
            <person name="Hubbard S.S."/>
            <person name="Banfield J.F."/>
        </authorList>
    </citation>
    <scope>NUCLEOTIDE SEQUENCE [LARGE SCALE GENOMIC DNA]</scope>
</reference>
<feature type="compositionally biased region" description="Basic and acidic residues" evidence="1">
    <location>
        <begin position="158"/>
        <end position="177"/>
    </location>
</feature>
<feature type="region of interest" description="Disordered" evidence="1">
    <location>
        <begin position="1"/>
        <end position="121"/>
    </location>
</feature>
<dbReference type="STRING" id="1798680.A3J66_00210"/>
<comment type="caution">
    <text evidence="2">The sequence shown here is derived from an EMBL/GenBank/DDBJ whole genome shotgun (WGS) entry which is preliminary data.</text>
</comment>
<dbReference type="EMBL" id="MFQB01000013">
    <property type="protein sequence ID" value="OGH68497.1"/>
    <property type="molecule type" value="Genomic_DNA"/>
</dbReference>
<feature type="region of interest" description="Disordered" evidence="1">
    <location>
        <begin position="158"/>
        <end position="433"/>
    </location>
</feature>
<organism evidence="2 3">
    <name type="scientific">Candidatus Magasanikbacteria bacterium RIFCSPHIGHO2_02_FULL_47_14</name>
    <dbReference type="NCBI Taxonomy" id="1798680"/>
    <lineage>
        <taxon>Bacteria</taxon>
        <taxon>Candidatus Magasanikiibacteriota</taxon>
    </lineage>
</organism>
<feature type="compositionally biased region" description="Low complexity" evidence="1">
    <location>
        <begin position="181"/>
        <end position="190"/>
    </location>
</feature>
<feature type="compositionally biased region" description="Basic and acidic residues" evidence="1">
    <location>
        <begin position="48"/>
        <end position="121"/>
    </location>
</feature>
<evidence type="ECO:0000256" key="1">
    <source>
        <dbReference type="SAM" id="MobiDB-lite"/>
    </source>
</evidence>
<sequence>MRVAPSVWLKKSGSARVSRRPSTGGDHAEGLEDAGEDPADSFADDAGDGDRVQRHLAHLEEASEDVPHQHATREETDVVDDRQNEPDAEANRARQEPADLRPHLAERPQHADRSGDVHGLEGERRELLVALRVEEQTHGRPDLGHRGREIAALELERHVGVDEMKHPGRDKGTRDDGQGLGPELPGGPDLVPEAVGHIGREIARLSATPGDHAGAGEIGRHARSAEHGRHALKQNAHDTRRVEGGLRRGPRSDEVQDEATDGDHADQDQKRELEVEVQRQAGEADTDDGEQNDSPLGHDRGVVRAATDMGQRHDRLRDHLPVQKEVGHARGDEKRDPGPDELLGSRRGLQVRRHEQKDHGAGQEADRAAEAHQVGAADQKRRQSDAQAIGGEPGHREHDRVRDQPKTIGVRDDVADRERDEDAQIPGLLGVTVHDEGIDDALHSLRTHPRQALVLGQLGVLDDEDLPQEDDGREADDARHHAEQGHLEDRVRDAHHGFRGEEVRDEAERTPGRPHRGDDDHLGDRDLISRPHEGGEEEQGRDRRPLLHDAEAEREVAVDGAEDHGQDRPGDERTRGQAMDDCRLYRDHGDDGEDGLRCHVPVLRS</sequence>
<feature type="region of interest" description="Disordered" evidence="1">
    <location>
        <begin position="457"/>
        <end position="605"/>
    </location>
</feature>
<evidence type="ECO:0000313" key="2">
    <source>
        <dbReference type="EMBL" id="OGH68497.1"/>
    </source>
</evidence>
<feature type="compositionally biased region" description="Basic and acidic residues" evidence="1">
    <location>
        <begin position="475"/>
        <end position="597"/>
    </location>
</feature>
<dbReference type="AlphaFoldDB" id="A0A1F6MA39"/>
<feature type="compositionally biased region" description="Acidic residues" evidence="1">
    <location>
        <begin position="461"/>
        <end position="474"/>
    </location>
</feature>
<feature type="compositionally biased region" description="Acidic residues" evidence="1">
    <location>
        <begin position="31"/>
        <end position="47"/>
    </location>
</feature>
<protein>
    <submittedName>
        <fullName evidence="2">Uncharacterized protein</fullName>
    </submittedName>
</protein>
<evidence type="ECO:0000313" key="3">
    <source>
        <dbReference type="Proteomes" id="UP000176282"/>
    </source>
</evidence>